<dbReference type="PaxDb" id="7165-AGAP003428-PB"/>
<keyword evidence="5" id="KW-0539">Nucleus</keyword>
<comment type="pathway">
    <text evidence="2">Protein modification; protein ubiquitination.</text>
</comment>
<feature type="compositionally biased region" description="Low complexity" evidence="6">
    <location>
        <begin position="452"/>
        <end position="479"/>
    </location>
</feature>
<dbReference type="GO" id="GO:0043161">
    <property type="term" value="P:proteasome-mediated ubiquitin-dependent protein catabolic process"/>
    <property type="evidence" value="ECO:0000318"/>
    <property type="project" value="GO_Central"/>
</dbReference>
<dbReference type="Gene3D" id="6.10.250.3030">
    <property type="match status" value="1"/>
</dbReference>
<dbReference type="InterPro" id="IPR000210">
    <property type="entry name" value="BTB/POZ_dom"/>
</dbReference>
<feature type="region of interest" description="Disordered" evidence="6">
    <location>
        <begin position="703"/>
        <end position="818"/>
    </location>
</feature>
<organism evidence="9">
    <name type="scientific">Anopheles gambiae</name>
    <name type="common">African malaria mosquito</name>
    <dbReference type="NCBI Taxonomy" id="7165"/>
    <lineage>
        <taxon>Eukaryota</taxon>
        <taxon>Metazoa</taxon>
        <taxon>Ecdysozoa</taxon>
        <taxon>Arthropoda</taxon>
        <taxon>Hexapoda</taxon>
        <taxon>Insecta</taxon>
        <taxon>Pterygota</taxon>
        <taxon>Neoptera</taxon>
        <taxon>Endopterygota</taxon>
        <taxon>Diptera</taxon>
        <taxon>Nematocera</taxon>
        <taxon>Culicoidea</taxon>
        <taxon>Culicidae</taxon>
        <taxon>Anophelinae</taxon>
        <taxon>Anopheles</taxon>
    </lineage>
</organism>
<feature type="region of interest" description="Disordered" evidence="6">
    <location>
        <begin position="600"/>
        <end position="628"/>
    </location>
</feature>
<feature type="compositionally biased region" description="Basic residues" evidence="6">
    <location>
        <begin position="719"/>
        <end position="738"/>
    </location>
</feature>
<dbReference type="InterPro" id="IPR011333">
    <property type="entry name" value="SKP1/BTB/POZ_sf"/>
</dbReference>
<reference evidence="9 11" key="1">
    <citation type="journal article" date="2002" name="Science">
        <title>The genome sequence of the malaria mosquito Anopheles gambiae.</title>
        <authorList>
            <person name="Holt R.A."/>
            <person name="Subramanian G.M."/>
            <person name="Halpern A."/>
            <person name="Sutton G.G."/>
            <person name="Charlab R."/>
            <person name="Nusskern D.R."/>
            <person name="Wincker P."/>
            <person name="Clark A.G."/>
            <person name="Ribeiro J.M."/>
            <person name="Wides R."/>
            <person name="Salzberg S.L."/>
            <person name="Loftus B."/>
            <person name="Yandell M."/>
            <person name="Majoros W.H."/>
            <person name="Rusch D.B."/>
            <person name="Lai Z."/>
            <person name="Kraft C.L."/>
            <person name="Abril J.F."/>
            <person name="Anthouard V."/>
            <person name="Arensburger P."/>
            <person name="Atkinson P.W."/>
            <person name="Baden H."/>
            <person name="de Berardinis V."/>
            <person name="Baldwin D."/>
            <person name="Benes V."/>
            <person name="Biedler J."/>
            <person name="Blass C."/>
            <person name="Bolanos R."/>
            <person name="Boscus D."/>
            <person name="Barnstead M."/>
            <person name="Cai S."/>
            <person name="Center A."/>
            <person name="Chaturverdi K."/>
            <person name="Christophides G.K."/>
            <person name="Chrystal M.A."/>
            <person name="Clamp M."/>
            <person name="Cravchik A."/>
            <person name="Curwen V."/>
            <person name="Dana A."/>
            <person name="Delcher A."/>
            <person name="Dew I."/>
            <person name="Evans C.A."/>
            <person name="Flanigan M."/>
            <person name="Grundschober-Freimoser A."/>
            <person name="Friedli L."/>
            <person name="Gu Z."/>
            <person name="Guan P."/>
            <person name="Guigo R."/>
            <person name="Hillenmeyer M.E."/>
            <person name="Hladun S.L."/>
            <person name="Hogan J.R."/>
            <person name="Hong Y.S."/>
            <person name="Hoover J."/>
            <person name="Jaillon O."/>
            <person name="Ke Z."/>
            <person name="Kodira C."/>
            <person name="Kokoza E."/>
            <person name="Koutsos A."/>
            <person name="Letunic I."/>
            <person name="Levitsky A."/>
            <person name="Liang Y."/>
            <person name="Lin J.J."/>
            <person name="Lobo N.F."/>
            <person name="Lopez J.R."/>
            <person name="Malek J.A."/>
            <person name="McIntosh T.C."/>
            <person name="Meister S."/>
            <person name="Miller J."/>
            <person name="Mobarry C."/>
            <person name="Mongin E."/>
            <person name="Murphy S.D."/>
            <person name="O'Brochta D.A."/>
            <person name="Pfannkoch C."/>
            <person name="Qi R."/>
            <person name="Regier M.A."/>
            <person name="Remington K."/>
            <person name="Shao H."/>
            <person name="Sharakhova M.V."/>
            <person name="Sitter C.D."/>
            <person name="Shetty J."/>
            <person name="Smith T.J."/>
            <person name="Strong R."/>
            <person name="Sun J."/>
            <person name="Thomasova D."/>
            <person name="Ton L.Q."/>
            <person name="Topalis P."/>
            <person name="Tu Z."/>
            <person name="Unger M.F."/>
            <person name="Walenz B."/>
            <person name="Wang A."/>
            <person name="Wang J."/>
            <person name="Wang M."/>
            <person name="Wang X."/>
            <person name="Woodford K.J."/>
            <person name="Wortman J.R."/>
            <person name="Wu M."/>
            <person name="Yao A."/>
            <person name="Zdobnov E.M."/>
            <person name="Zhang H."/>
            <person name="Zhao Q."/>
            <person name="Zhao S."/>
            <person name="Zhu S.C."/>
            <person name="Zhimulev I."/>
            <person name="Coluzzi M."/>
            <person name="della Torre A."/>
            <person name="Roth C.W."/>
            <person name="Louis C."/>
            <person name="Kalush F."/>
            <person name="Mural R.J."/>
            <person name="Myers E.W."/>
            <person name="Adams M.D."/>
            <person name="Smith H.O."/>
            <person name="Broder S."/>
            <person name="Gardner M.J."/>
            <person name="Fraser C.M."/>
            <person name="Birney E."/>
            <person name="Bork P."/>
            <person name="Brey P.T."/>
            <person name="Venter J.C."/>
            <person name="Weissenbach J."/>
            <person name="Kafatos F.C."/>
            <person name="Collins F.H."/>
            <person name="Hoffman S.L."/>
        </authorList>
    </citation>
    <scope>NUCLEOTIDE SEQUENCE [LARGE SCALE GENOMIC DNA]</scope>
    <source>
        <strain evidence="9 11">PEST</strain>
    </source>
</reference>
<evidence type="ECO:0000256" key="2">
    <source>
        <dbReference type="ARBA" id="ARBA00004906"/>
    </source>
</evidence>
<reference evidence="10" key="6">
    <citation type="submission" date="2021-01" db="UniProtKB">
        <authorList>
            <consortium name="EnsemblMetazoa"/>
        </authorList>
    </citation>
    <scope>IDENTIFICATION</scope>
    <source>
        <strain evidence="10">PEST</strain>
    </source>
</reference>
<dbReference type="Pfam" id="PF22486">
    <property type="entry name" value="MATH_2"/>
    <property type="match status" value="1"/>
</dbReference>
<comment type="similarity">
    <text evidence="3">Belongs to the Tdpoz family.</text>
</comment>
<sequence>MCLPFYFMPYSLFSVFFSRLPVVSDCPAGQTARVTSNLHSSSSTMANSRVPSPPLPEVNTPVAENWCYTQVKVVKFSYMWTINNFSFCREEMGEVLKSSTFSAGANDKLKWCLRVNPKGLDEESKDYLSLYLLLVSCNKSEVRAKFKFSILNAKREETKAMESQRAYRFVQGKDWGFKKFIRRDFLLDEANGLLPEDKLTIFCEVSVVADSVNISGQSNIIQFKVPECKLSEDLGTLFDNEKFSDVTLAVGGREFQVHKAILAARSPVFAAMFEHEMEERKQNRVAITDVDHEVLKEMLRFIYTGKAPNLDKMADDLLAAADKYALDKLKVMCEEALCVNLSVETAAETLILADLHSADQLKAQTIDFINTHATDVVETVGWKNMVATHPHLLNEAYRALATQQIPPIGPPRKRQLLPLSLAASPSPALVQSSTVAASNSGSASLLINHLTSSSKPTPSSPPGAAAPASPSSSPSSSSVGSGGRVEAAKPSTTVRTEETIGGKRQAPLVLVASATTPRKTKLSHSSGHSSALIGGRGGGAVADGDPACPKVALASPIVNVVVNDIAAGLANAVAAAVADAVTVATIGRNLIMATTAAAAPPSAGNRHHHHNARTNATTTNTNGGGTALNSYSQLRQQLEMGSSAAVVGGGVGKGVAGPHQHHHRHHHQASSQQQQQQHSHLKQFLSAGAGAAGGGGVGGVMVATAGGAGNQHPGGAAQQHHHHHHHHHHVHSQSRRHAAGGSSSGAVAGGSTASSSGGSAAATTGATSQPEVVVTIHDSSNGSNGSSSSGSGNGRNNNRSTNAIVDANSNHHHHHHRW</sequence>
<accession>F5HK16</accession>
<feature type="compositionally biased region" description="Low complexity" evidence="6">
    <location>
        <begin position="669"/>
        <end position="678"/>
    </location>
</feature>
<comment type="subcellular location">
    <subcellularLocation>
        <location evidence="1">Nucleus</location>
    </subcellularLocation>
</comment>
<feature type="domain" description="BTB" evidence="7">
    <location>
        <begin position="244"/>
        <end position="306"/>
    </location>
</feature>
<evidence type="ECO:0000256" key="1">
    <source>
        <dbReference type="ARBA" id="ARBA00004123"/>
    </source>
</evidence>
<dbReference type="Pfam" id="PF24570">
    <property type="entry name" value="BACK_BPM_SPOP"/>
    <property type="match status" value="1"/>
</dbReference>
<dbReference type="SMART" id="SM00225">
    <property type="entry name" value="BTB"/>
    <property type="match status" value="1"/>
</dbReference>
<dbReference type="PROSITE" id="PS50097">
    <property type="entry name" value="BTB"/>
    <property type="match status" value="1"/>
</dbReference>
<dbReference type="VEuPathDB" id="VectorBase:AGAMI1_014915"/>
<name>F5HK16_ANOGA</name>
<dbReference type="Gene3D" id="6.20.250.50">
    <property type="match status" value="1"/>
</dbReference>
<dbReference type="Gene3D" id="3.30.710.10">
    <property type="entry name" value="Potassium Channel Kv1.1, Chain A"/>
    <property type="match status" value="1"/>
</dbReference>
<feature type="region of interest" description="Disordered" evidence="6">
    <location>
        <begin position="646"/>
        <end position="682"/>
    </location>
</feature>
<dbReference type="InterPro" id="IPR008974">
    <property type="entry name" value="TRAF-like"/>
</dbReference>
<dbReference type="PROSITE" id="PS50144">
    <property type="entry name" value="MATH"/>
    <property type="match status" value="1"/>
</dbReference>
<reference evidence="9" key="2">
    <citation type="submission" date="2002-03" db="EMBL/GenBank/DDBJ databases">
        <authorList>
            <consortium name="The Anopheles Genome Sequencing Consortium"/>
        </authorList>
    </citation>
    <scope>NUCLEOTIDE SEQUENCE</scope>
    <source>
        <strain evidence="9">PEST</strain>
    </source>
</reference>
<dbReference type="EnsemblMetazoa" id="AGAP003428-RB">
    <property type="protein sequence ID" value="AGAP003428-PB"/>
    <property type="gene ID" value="AGAP003428"/>
</dbReference>
<evidence type="ECO:0000259" key="7">
    <source>
        <dbReference type="PROSITE" id="PS50097"/>
    </source>
</evidence>
<dbReference type="VEuPathDB" id="VectorBase:AGAP003428"/>
<dbReference type="Proteomes" id="UP000007062">
    <property type="component" value="Chromosome 2R"/>
</dbReference>
<dbReference type="FunFam" id="3.30.710.10:FF:000008">
    <property type="entry name" value="Speckle-type POZ protein-like a"/>
    <property type="match status" value="1"/>
</dbReference>
<reference evidence="9 10" key="3">
    <citation type="journal article" date="2004" name="Trends Parasitol.">
        <title>The Anopheles gambiae genome: an update.</title>
        <authorList>
            <person name="Mongin E."/>
            <person name="Louis C."/>
            <person name="Holt R.A."/>
            <person name="Birney E."/>
            <person name="Collins F.H."/>
        </authorList>
    </citation>
    <scope>NUCLEOTIDE SEQUENCE</scope>
    <source>
        <strain evidence="9 10">PEST</strain>
    </source>
</reference>
<evidence type="ECO:0000256" key="4">
    <source>
        <dbReference type="ARBA" id="ARBA00022786"/>
    </source>
</evidence>
<evidence type="ECO:0000313" key="9">
    <source>
        <dbReference type="EMBL" id="EGK96627.1"/>
    </source>
</evidence>
<dbReference type="SUPFAM" id="SSF54695">
    <property type="entry name" value="POZ domain"/>
    <property type="match status" value="1"/>
</dbReference>
<feature type="compositionally biased region" description="Low complexity" evidence="6">
    <location>
        <begin position="739"/>
        <end position="768"/>
    </location>
</feature>
<dbReference type="STRING" id="7165.F5HK16"/>
<dbReference type="SUPFAM" id="SSF49599">
    <property type="entry name" value="TRAF domain-like"/>
    <property type="match status" value="1"/>
</dbReference>
<dbReference type="Pfam" id="PF00651">
    <property type="entry name" value="BTB"/>
    <property type="match status" value="1"/>
</dbReference>
<dbReference type="SMART" id="SM00061">
    <property type="entry name" value="MATH"/>
    <property type="match status" value="1"/>
</dbReference>
<dbReference type="GO" id="GO:0005634">
    <property type="term" value="C:nucleus"/>
    <property type="evidence" value="ECO:0000318"/>
    <property type="project" value="GO_Central"/>
</dbReference>
<dbReference type="GO" id="GO:0005737">
    <property type="term" value="C:cytoplasm"/>
    <property type="evidence" value="ECO:0000318"/>
    <property type="project" value="GO_Central"/>
</dbReference>
<feature type="domain" description="MATH" evidence="8">
    <location>
        <begin position="75"/>
        <end position="205"/>
    </location>
</feature>
<feature type="compositionally biased region" description="Low complexity" evidence="6">
    <location>
        <begin position="703"/>
        <end position="718"/>
    </location>
</feature>
<evidence type="ECO:0000259" key="8">
    <source>
        <dbReference type="PROSITE" id="PS50144"/>
    </source>
</evidence>
<reference evidence="9" key="4">
    <citation type="journal article" date="2007" name="Genome Biol.">
        <title>Update of the Anopheles gambiae PEST genome assembly.</title>
        <authorList>
            <person name="Sharakhova M.V."/>
            <person name="Hammond M.P."/>
            <person name="Lobo N.F."/>
            <person name="Krzywinski J."/>
            <person name="Unger M.F."/>
            <person name="Hillenmeyer M.E."/>
            <person name="Bruggner R.V."/>
            <person name="Birney E."/>
            <person name="Collins F.H."/>
        </authorList>
    </citation>
    <scope>NUCLEOTIDE SEQUENCE</scope>
    <source>
        <strain evidence="9">PEST</strain>
    </source>
</reference>
<dbReference type="GO" id="GO:0030162">
    <property type="term" value="P:regulation of proteolysis"/>
    <property type="evidence" value="ECO:0000318"/>
    <property type="project" value="GO_Central"/>
</dbReference>
<dbReference type="PANTHER" id="PTHR24413">
    <property type="entry name" value="SPECKLE-TYPE POZ PROTEIN"/>
    <property type="match status" value="1"/>
</dbReference>
<dbReference type="Gene3D" id="2.60.210.10">
    <property type="entry name" value="Apoptosis, Tumor Necrosis Factor Receptor Associated Protein 2, Chain A"/>
    <property type="match status" value="1"/>
</dbReference>
<dbReference type="InterPro" id="IPR056423">
    <property type="entry name" value="BACK_BPM_SPOP"/>
</dbReference>
<keyword evidence="11" id="KW-1185">Reference proteome</keyword>
<keyword evidence="4" id="KW-0833">Ubl conjugation pathway</keyword>
<evidence type="ECO:0000256" key="6">
    <source>
        <dbReference type="SAM" id="MobiDB-lite"/>
    </source>
</evidence>
<dbReference type="InterPro" id="IPR002083">
    <property type="entry name" value="MATH/TRAF_dom"/>
</dbReference>
<evidence type="ECO:0000256" key="5">
    <source>
        <dbReference type="ARBA" id="ARBA00023242"/>
    </source>
</evidence>
<dbReference type="FunFam" id="2.60.210.10:FF:000028">
    <property type="entry name" value="Speckle-type POZ protein-like"/>
    <property type="match status" value="1"/>
</dbReference>
<feature type="compositionally biased region" description="Low complexity" evidence="6">
    <location>
        <begin position="779"/>
        <end position="800"/>
    </location>
</feature>
<evidence type="ECO:0000313" key="11">
    <source>
        <dbReference type="Proteomes" id="UP000007062"/>
    </source>
</evidence>
<feature type="compositionally biased region" description="Basic residues" evidence="6">
    <location>
        <begin position="659"/>
        <end position="668"/>
    </location>
</feature>
<dbReference type="EMBL" id="AAAB01008851">
    <property type="protein sequence ID" value="EGK96627.1"/>
    <property type="molecule type" value="Genomic_DNA"/>
</dbReference>
<reference evidence="9" key="5">
    <citation type="submission" date="2011-05" db="EMBL/GenBank/DDBJ databases">
        <authorList>
            <consortium name="VectorBase"/>
        </authorList>
    </citation>
    <scope>NUCLEOTIDE SEQUENCE</scope>
    <source>
        <strain evidence="9">PEST</strain>
    </source>
</reference>
<protein>
    <submittedName>
        <fullName evidence="9">AGAP003428-PB</fullName>
    </submittedName>
</protein>
<evidence type="ECO:0000256" key="3">
    <source>
        <dbReference type="ARBA" id="ARBA00010846"/>
    </source>
</evidence>
<dbReference type="AlphaFoldDB" id="F5HK16"/>
<feature type="region of interest" description="Disordered" evidence="6">
    <location>
        <begin position="450"/>
        <end position="501"/>
    </location>
</feature>
<dbReference type="GO" id="GO:0031625">
    <property type="term" value="F:ubiquitin protein ligase binding"/>
    <property type="evidence" value="ECO:0000318"/>
    <property type="project" value="GO_Central"/>
</dbReference>
<proteinExistence type="inferred from homology"/>
<evidence type="ECO:0000313" key="10">
    <source>
        <dbReference type="EnsemblMetazoa" id="AGAP003428-PB"/>
    </source>
</evidence>
<dbReference type="eggNOG" id="KOG1987">
    <property type="taxonomic scope" value="Eukaryota"/>
</dbReference>
<gene>
    <name evidence="9" type="ORF">AgaP_AGAP003428</name>
</gene>
<dbReference type="CDD" id="cd18345">
    <property type="entry name" value="BTB_POZ_roadkill-like"/>
    <property type="match status" value="1"/>
</dbReference>
<dbReference type="CDD" id="cd03774">
    <property type="entry name" value="MATH_SPOP"/>
    <property type="match status" value="1"/>
</dbReference>
<dbReference type="HOGENOM" id="CLU_345538_0_0_1"/>